<keyword evidence="13" id="KW-1185">Reference proteome</keyword>
<reference evidence="11 13" key="1">
    <citation type="journal article" date="2020" name="IScience">
        <title>Genome Sequencing of the Endangered Kingdonia uniflora (Circaeasteraceae, Ranunculales) Reveals Potential Mechanisms of Evolutionary Specialization.</title>
        <authorList>
            <person name="Sun Y."/>
            <person name="Deng T."/>
            <person name="Zhang A."/>
            <person name="Moore M.J."/>
            <person name="Landis J.B."/>
            <person name="Lin N."/>
            <person name="Zhang H."/>
            <person name="Zhang X."/>
            <person name="Huang J."/>
            <person name="Zhang X."/>
            <person name="Sun H."/>
            <person name="Wang H."/>
        </authorList>
    </citation>
    <scope>NUCLEOTIDE SEQUENCE [LARGE SCALE GENOMIC DNA]</scope>
    <source>
        <strain evidence="11">TB1705</strain>
        <tissue evidence="11">Leaf</tissue>
    </source>
</reference>
<keyword evidence="3" id="KW-0449">Lipoprotein</keyword>
<evidence type="ECO:0000313" key="11">
    <source>
        <dbReference type="EMBL" id="KAF6136590.1"/>
    </source>
</evidence>
<feature type="chain" id="PRO_5033594774" description="X8 domain-containing protein" evidence="9">
    <location>
        <begin position="31"/>
        <end position="342"/>
    </location>
</feature>
<dbReference type="Pfam" id="PF07983">
    <property type="entry name" value="X8"/>
    <property type="match status" value="1"/>
</dbReference>
<dbReference type="Gene3D" id="1.20.58.1040">
    <property type="match status" value="1"/>
</dbReference>
<feature type="domain" description="X8" evidence="10">
    <location>
        <begin position="255"/>
        <end position="339"/>
    </location>
</feature>
<dbReference type="OrthoDB" id="417697at2759"/>
<keyword evidence="5" id="KW-0472">Membrane</keyword>
<protein>
    <recommendedName>
        <fullName evidence="10">X8 domain-containing protein</fullName>
    </recommendedName>
</protein>
<evidence type="ECO:0000256" key="2">
    <source>
        <dbReference type="ARBA" id="ARBA00022475"/>
    </source>
</evidence>
<evidence type="ECO:0000259" key="10">
    <source>
        <dbReference type="SMART" id="SM00768"/>
    </source>
</evidence>
<comment type="subcellular location">
    <subcellularLocation>
        <location evidence="1">Cell membrane</location>
        <topology evidence="1">Lipid-anchor</topology>
        <topology evidence="1">GPI-anchor</topology>
    </subcellularLocation>
</comment>
<keyword evidence="4 9" id="KW-0732">Signal</keyword>
<evidence type="ECO:0000256" key="7">
    <source>
        <dbReference type="ARBA" id="ARBA00023180"/>
    </source>
</evidence>
<dbReference type="InterPro" id="IPR044788">
    <property type="entry name" value="X8_dom_prot"/>
</dbReference>
<evidence type="ECO:0000313" key="12">
    <source>
        <dbReference type="EMBL" id="KAF6176700.1"/>
    </source>
</evidence>
<dbReference type="SMART" id="SM00768">
    <property type="entry name" value="X8"/>
    <property type="match status" value="1"/>
</dbReference>
<dbReference type="PRINTS" id="PR01217">
    <property type="entry name" value="PRICHEXTENSN"/>
</dbReference>
<proteinExistence type="predicted"/>
<dbReference type="AlphaFoldDB" id="A0A7J7L1S6"/>
<dbReference type="GO" id="GO:0098552">
    <property type="term" value="C:side of membrane"/>
    <property type="evidence" value="ECO:0007669"/>
    <property type="project" value="UniProtKB-KW"/>
</dbReference>
<dbReference type="GO" id="GO:0005886">
    <property type="term" value="C:plasma membrane"/>
    <property type="evidence" value="ECO:0007669"/>
    <property type="project" value="UniProtKB-SubCell"/>
</dbReference>
<gene>
    <name evidence="11" type="ORF">GIB67_016046</name>
    <name evidence="12" type="ORF">GIB67_029754</name>
</gene>
<keyword evidence="3" id="KW-0336">GPI-anchor</keyword>
<keyword evidence="2" id="KW-1003">Cell membrane</keyword>
<dbReference type="GO" id="GO:0009506">
    <property type="term" value="C:plasmodesma"/>
    <property type="evidence" value="ECO:0007669"/>
    <property type="project" value="UniProtKB-ARBA"/>
</dbReference>
<evidence type="ECO:0000256" key="3">
    <source>
        <dbReference type="ARBA" id="ARBA00022622"/>
    </source>
</evidence>
<comment type="caution">
    <text evidence="11">The sequence shown here is derived from an EMBL/GenBank/DDBJ whole genome shotgun (WGS) entry which is preliminary data.</text>
</comment>
<dbReference type="InterPro" id="IPR012946">
    <property type="entry name" value="X8"/>
</dbReference>
<evidence type="ECO:0000256" key="9">
    <source>
        <dbReference type="SAM" id="SignalP"/>
    </source>
</evidence>
<evidence type="ECO:0000256" key="5">
    <source>
        <dbReference type="ARBA" id="ARBA00023136"/>
    </source>
</evidence>
<feature type="region of interest" description="Disordered" evidence="8">
    <location>
        <begin position="84"/>
        <end position="175"/>
    </location>
</feature>
<name>A0A7J7L1S6_9MAGN</name>
<evidence type="ECO:0000256" key="8">
    <source>
        <dbReference type="SAM" id="MobiDB-lite"/>
    </source>
</evidence>
<sequence length="342" mass="36290">MEPRRACISLSFIVLYLSIVATLFPQCVEARVAKKYLQVSNNAERSGIKTTMKLKDVKHIDAPSLDPLNTQPYVSSPFSLPPFDALSPVSQNTPGNCDDPSNTPSPPSIVIISYPPPPPPPPPSSLPPLSPILPIQSPPPSPTLVFPSPPESPPTYFPQPPESSPSPPQYGLTPPVYFPSPSVNLPSPSGVIPSPSIYFPSPSVNKPSPSGVLPSPSIYFPSPSLNNPSPPVFQPPVVYPPPLPRSPPRGSDLALWCVTKPSVPDPIVEEAMDYACGSGADCGSIQPAGSCYEPDTLFAHSSYAFNSYWQRTKAAGGTCDFGGTAILVTVDPSFNACQFIFA</sequence>
<dbReference type="EMBL" id="JACGCM010000063">
    <property type="protein sequence ID" value="KAF6176700.1"/>
    <property type="molecule type" value="Genomic_DNA"/>
</dbReference>
<organism evidence="11 13">
    <name type="scientific">Kingdonia uniflora</name>
    <dbReference type="NCBI Taxonomy" id="39325"/>
    <lineage>
        <taxon>Eukaryota</taxon>
        <taxon>Viridiplantae</taxon>
        <taxon>Streptophyta</taxon>
        <taxon>Embryophyta</taxon>
        <taxon>Tracheophyta</taxon>
        <taxon>Spermatophyta</taxon>
        <taxon>Magnoliopsida</taxon>
        <taxon>Ranunculales</taxon>
        <taxon>Circaeasteraceae</taxon>
        <taxon>Kingdonia</taxon>
    </lineage>
</organism>
<feature type="signal peptide" evidence="9">
    <location>
        <begin position="1"/>
        <end position="30"/>
    </location>
</feature>
<evidence type="ECO:0000256" key="1">
    <source>
        <dbReference type="ARBA" id="ARBA00004609"/>
    </source>
</evidence>
<keyword evidence="6" id="KW-1015">Disulfide bond</keyword>
<evidence type="ECO:0000256" key="6">
    <source>
        <dbReference type="ARBA" id="ARBA00023157"/>
    </source>
</evidence>
<dbReference type="FunFam" id="1.20.58.1040:FF:000001">
    <property type="entry name" value="Glucan endo-1,3-beta-glucosidase 4"/>
    <property type="match status" value="1"/>
</dbReference>
<evidence type="ECO:0000256" key="4">
    <source>
        <dbReference type="ARBA" id="ARBA00022729"/>
    </source>
</evidence>
<keyword evidence="7" id="KW-0325">Glycoprotein</keyword>
<dbReference type="EMBL" id="JACGCM010002686">
    <property type="protein sequence ID" value="KAF6136590.1"/>
    <property type="molecule type" value="Genomic_DNA"/>
</dbReference>
<dbReference type="Proteomes" id="UP000541444">
    <property type="component" value="Unassembled WGS sequence"/>
</dbReference>
<evidence type="ECO:0000313" key="13">
    <source>
        <dbReference type="Proteomes" id="UP000541444"/>
    </source>
</evidence>
<dbReference type="PANTHER" id="PTHR31044:SF28">
    <property type="entry name" value="CARBOHYDRATE-BINDING X8 DOMAIN SUPERFAMILY PROTEIN"/>
    <property type="match status" value="1"/>
</dbReference>
<feature type="compositionally biased region" description="Pro residues" evidence="8">
    <location>
        <begin position="114"/>
        <end position="168"/>
    </location>
</feature>
<dbReference type="PANTHER" id="PTHR31044">
    <property type="entry name" value="BETA-1,3 GLUCANASE"/>
    <property type="match status" value="1"/>
</dbReference>
<accession>A0A7J7L1S6</accession>